<keyword evidence="5 6" id="KW-0472">Membrane</keyword>
<evidence type="ECO:0000256" key="1">
    <source>
        <dbReference type="ARBA" id="ARBA00004651"/>
    </source>
</evidence>
<feature type="domain" description="ABC3 transporter permease C-terminal" evidence="7">
    <location>
        <begin position="266"/>
        <end position="386"/>
    </location>
</feature>
<dbReference type="GO" id="GO:0005886">
    <property type="term" value="C:plasma membrane"/>
    <property type="evidence" value="ECO:0007669"/>
    <property type="project" value="UniProtKB-SubCell"/>
</dbReference>
<comment type="subcellular location">
    <subcellularLocation>
        <location evidence="1">Cell membrane</location>
        <topology evidence="1">Multi-pass membrane protein</topology>
    </subcellularLocation>
</comment>
<evidence type="ECO:0000256" key="5">
    <source>
        <dbReference type="ARBA" id="ARBA00023136"/>
    </source>
</evidence>
<dbReference type="Proteomes" id="UP000294684">
    <property type="component" value="Unassembled WGS sequence"/>
</dbReference>
<name>A0A4R8MTB5_LEPME</name>
<dbReference type="InterPro" id="IPR038766">
    <property type="entry name" value="Membrane_comp_ABC_pdt"/>
</dbReference>
<gene>
    <name evidence="8" type="ORF">CLV96_3145</name>
</gene>
<dbReference type="AlphaFoldDB" id="A0A4R8MTB5"/>
<feature type="transmembrane region" description="Helical" evidence="6">
    <location>
        <begin position="308"/>
        <end position="333"/>
    </location>
</feature>
<dbReference type="PANTHER" id="PTHR30287">
    <property type="entry name" value="MEMBRANE COMPONENT OF PREDICTED ABC SUPERFAMILY METABOLITE UPTAKE TRANSPORTER"/>
    <property type="match status" value="1"/>
</dbReference>
<feature type="domain" description="ABC3 transporter permease C-terminal" evidence="7">
    <location>
        <begin position="656"/>
        <end position="773"/>
    </location>
</feature>
<dbReference type="InterPro" id="IPR003838">
    <property type="entry name" value="ABC3_permease_C"/>
</dbReference>
<proteinExistence type="predicted"/>
<keyword evidence="2" id="KW-1003">Cell membrane</keyword>
<evidence type="ECO:0000256" key="3">
    <source>
        <dbReference type="ARBA" id="ARBA00022692"/>
    </source>
</evidence>
<evidence type="ECO:0000256" key="6">
    <source>
        <dbReference type="SAM" id="Phobius"/>
    </source>
</evidence>
<evidence type="ECO:0000259" key="7">
    <source>
        <dbReference type="Pfam" id="PF02687"/>
    </source>
</evidence>
<reference evidence="8 9" key="1">
    <citation type="submission" date="2019-03" db="EMBL/GenBank/DDBJ databases">
        <title>Genomic Encyclopedia of Archaeal and Bacterial Type Strains, Phase II (KMG-II): from individual species to whole genera.</title>
        <authorList>
            <person name="Goeker M."/>
        </authorList>
    </citation>
    <scope>NUCLEOTIDE SEQUENCE [LARGE SCALE GENOMIC DNA]</scope>
    <source>
        <strain evidence="8 9">DSM 21537</strain>
    </source>
</reference>
<evidence type="ECO:0000313" key="9">
    <source>
        <dbReference type="Proteomes" id="UP000294684"/>
    </source>
</evidence>
<keyword evidence="9" id="KW-1185">Reference proteome</keyword>
<feature type="transmembrane region" description="Helical" evidence="6">
    <location>
        <begin position="697"/>
        <end position="721"/>
    </location>
</feature>
<dbReference type="PANTHER" id="PTHR30287:SF1">
    <property type="entry name" value="INNER MEMBRANE PROTEIN"/>
    <property type="match status" value="1"/>
</dbReference>
<dbReference type="STRING" id="1193051.LEP1GSC017_0046"/>
<evidence type="ECO:0000256" key="4">
    <source>
        <dbReference type="ARBA" id="ARBA00022989"/>
    </source>
</evidence>
<evidence type="ECO:0000313" key="8">
    <source>
        <dbReference type="EMBL" id="TDY68629.1"/>
    </source>
</evidence>
<keyword evidence="4 6" id="KW-1133">Transmembrane helix</keyword>
<organism evidence="8 9">
    <name type="scientific">Leptospira meyeri</name>
    <dbReference type="NCBI Taxonomy" id="29508"/>
    <lineage>
        <taxon>Bacteria</taxon>
        <taxon>Pseudomonadati</taxon>
        <taxon>Spirochaetota</taxon>
        <taxon>Spirochaetia</taxon>
        <taxon>Leptospirales</taxon>
        <taxon>Leptospiraceae</taxon>
        <taxon>Leptospira</taxon>
    </lineage>
</organism>
<comment type="caution">
    <text evidence="8">The sequence shown here is derived from an EMBL/GenBank/DDBJ whole genome shotgun (WGS) entry which is preliminary data.</text>
</comment>
<dbReference type="EMBL" id="SORO01000002">
    <property type="protein sequence ID" value="TDY68629.1"/>
    <property type="molecule type" value="Genomic_DNA"/>
</dbReference>
<feature type="transmembrane region" description="Helical" evidence="6">
    <location>
        <begin position="353"/>
        <end position="378"/>
    </location>
</feature>
<feature type="transmembrane region" description="Helical" evidence="6">
    <location>
        <begin position="21"/>
        <end position="45"/>
    </location>
</feature>
<dbReference type="Pfam" id="PF02687">
    <property type="entry name" value="FtsX"/>
    <property type="match status" value="2"/>
</dbReference>
<protein>
    <submittedName>
        <fullName evidence="8">Putative ABC transport system permease protein</fullName>
    </submittedName>
</protein>
<feature type="transmembrane region" description="Helical" evidence="6">
    <location>
        <begin position="747"/>
        <end position="766"/>
    </location>
</feature>
<feature type="transmembrane region" description="Helical" evidence="6">
    <location>
        <begin position="655"/>
        <end position="677"/>
    </location>
</feature>
<keyword evidence="3 6" id="KW-0812">Transmembrane</keyword>
<evidence type="ECO:0000256" key="2">
    <source>
        <dbReference type="ARBA" id="ARBA00022475"/>
    </source>
</evidence>
<sequence length="782" mass="88031">MIGRTLNLKLLRDLKAMSMQGLTVGLVIAAGITYFSASWAAYFSLLDAKLNFYSKQNLCEGFVYLNRAPSYLESKIRALPGISDFETRISKEIVLDFPGETYPSAAQLISLPEHTNTLYLKKGFLPKQNQDVVISENFANANQLEPGSILSSIIGGKRVFLQVTGVGLSPEFVYVFRPGNPMPDDKHYGIIWMKREAMEANFNFEGAFNQVIFHFAAEGEERLRTMRDLDVLLDEYGGLGAKERKFLPSDSFLSDEFRQLRTTAVFLPGIFLAIAAFLLHIISNRLISKEREQIATLRALGYTSQDIVFHYLKLITFITALSSLFGVIIGYYLGNAMTSLYGRFYKFPQLVPIFPPLLALFSVSFGILIGGLGTIFSLRTIIKLDPAQAMRPAPPGTYTISFWESWITNLRTIQRMVFRNLFKRPTRTILTILGLSTSIMIMIIGNFIQDTVGTLLDLQFNTIQRETLTLVFRIPVEDSILFDLKEKKGVFIAEGQRSIPIKITKNRKSKDTVLTGISDDSDLRRILNHDLHPISIPVYGIMMNTELANKLEIQKGETVLIETLDGEKRKIHVTVSAFANEILGQGVFITRKNLNRMLDEGSLINLALLKTDPIEDKNLIEEFKDNPLVIGLFSKSAILTAFKEVMQRSLQSTSVVILIFTIIISIGVIYNTAMITLSERIYELGSLRILGFSLKEVFEIIAWELTWQILVAIPIGCFLGNKVANLILNSNETEGFKVPVVIFPSTYYYSILLALFTAAISFVIVYRKLKTMDLLSVLKVRE</sequence>
<accession>A0A4R8MTB5</accession>
<feature type="transmembrane region" description="Helical" evidence="6">
    <location>
        <begin position="265"/>
        <end position="287"/>
    </location>
</feature>
<feature type="transmembrane region" description="Helical" evidence="6">
    <location>
        <begin position="429"/>
        <end position="448"/>
    </location>
</feature>